<comment type="caution">
    <text evidence="1">The sequence shown here is derived from an EMBL/GenBank/DDBJ whole genome shotgun (WGS) entry which is preliminary data.</text>
</comment>
<gene>
    <name evidence="1" type="ORF">PCOR1329_LOCUS74834</name>
</gene>
<evidence type="ECO:0000313" key="1">
    <source>
        <dbReference type="EMBL" id="CAK0896338.1"/>
    </source>
</evidence>
<name>A0ABN9XAD4_9DINO</name>
<dbReference type="Proteomes" id="UP001189429">
    <property type="component" value="Unassembled WGS sequence"/>
</dbReference>
<proteinExistence type="predicted"/>
<accession>A0ABN9XAD4</accession>
<keyword evidence="2" id="KW-1185">Reference proteome</keyword>
<protein>
    <recommendedName>
        <fullName evidence="3">Subtilisin</fullName>
    </recommendedName>
</protein>
<sequence length="246" mass="26169">MARRPSSLLARAGAAGGGALAAAAFECGSDVDLGANASILGRKGVNIDDSTMQWCTSQIADVWPNVAGSHLSSIRLFKAWDVAWDPGERINAWAGLLRYVEQEDAKVLLGTPITCNETSDSQAWEWAKELAGLLGPRHIMGLAIGNELELLQFKSEEHVPEGCVDWVFSPGATEDGYPGALPRPAAAAHLGKLGGRERAATAATLPVFASLRRGRAASTWRGCRRLEATGGLMGNADALMRWDGFR</sequence>
<evidence type="ECO:0000313" key="2">
    <source>
        <dbReference type="Proteomes" id="UP001189429"/>
    </source>
</evidence>
<evidence type="ECO:0008006" key="3">
    <source>
        <dbReference type="Google" id="ProtNLM"/>
    </source>
</evidence>
<dbReference type="EMBL" id="CAUYUJ010020171">
    <property type="protein sequence ID" value="CAK0896338.1"/>
    <property type="molecule type" value="Genomic_DNA"/>
</dbReference>
<reference evidence="1" key="1">
    <citation type="submission" date="2023-10" db="EMBL/GenBank/DDBJ databases">
        <authorList>
            <person name="Chen Y."/>
            <person name="Shah S."/>
            <person name="Dougan E. K."/>
            <person name="Thang M."/>
            <person name="Chan C."/>
        </authorList>
    </citation>
    <scope>NUCLEOTIDE SEQUENCE [LARGE SCALE GENOMIC DNA]</scope>
</reference>
<organism evidence="1 2">
    <name type="scientific">Prorocentrum cordatum</name>
    <dbReference type="NCBI Taxonomy" id="2364126"/>
    <lineage>
        <taxon>Eukaryota</taxon>
        <taxon>Sar</taxon>
        <taxon>Alveolata</taxon>
        <taxon>Dinophyceae</taxon>
        <taxon>Prorocentrales</taxon>
        <taxon>Prorocentraceae</taxon>
        <taxon>Prorocentrum</taxon>
    </lineage>
</organism>